<accession>A0A7W7Q616</accession>
<proteinExistence type="predicted"/>
<dbReference type="RefSeq" id="WP_184811787.1">
    <property type="nucleotide sequence ID" value="NZ_JACHJQ010000004.1"/>
</dbReference>
<dbReference type="Proteomes" id="UP000520767">
    <property type="component" value="Unassembled WGS sequence"/>
</dbReference>
<dbReference type="AlphaFoldDB" id="A0A7W7Q616"/>
<name>A0A7W7Q616_9PSEU</name>
<comment type="caution">
    <text evidence="1">The sequence shown here is derived from an EMBL/GenBank/DDBJ whole genome shotgun (WGS) entry which is preliminary data.</text>
</comment>
<gene>
    <name evidence="1" type="ORF">FHR82_003856</name>
</gene>
<evidence type="ECO:0000313" key="1">
    <source>
        <dbReference type="EMBL" id="MBB4907614.1"/>
    </source>
</evidence>
<dbReference type="EMBL" id="JACHJQ010000004">
    <property type="protein sequence ID" value="MBB4907614.1"/>
    <property type="molecule type" value="Genomic_DNA"/>
</dbReference>
<sequence>MSEPSHRAISGYVNDDCIWTYSVYDGNRREWRDVSVNRHEAEQYAAHLPEPRRGD</sequence>
<protein>
    <submittedName>
        <fullName evidence="1">Uncharacterized protein</fullName>
    </submittedName>
</protein>
<organism evidence="1 2">
    <name type="scientific">Actinophytocola algeriensis</name>
    <dbReference type="NCBI Taxonomy" id="1768010"/>
    <lineage>
        <taxon>Bacteria</taxon>
        <taxon>Bacillati</taxon>
        <taxon>Actinomycetota</taxon>
        <taxon>Actinomycetes</taxon>
        <taxon>Pseudonocardiales</taxon>
        <taxon>Pseudonocardiaceae</taxon>
    </lineage>
</organism>
<reference evidence="1 2" key="1">
    <citation type="submission" date="2020-08" db="EMBL/GenBank/DDBJ databases">
        <title>Genomic Encyclopedia of Type Strains, Phase III (KMG-III): the genomes of soil and plant-associated and newly described type strains.</title>
        <authorList>
            <person name="Whitman W."/>
        </authorList>
    </citation>
    <scope>NUCLEOTIDE SEQUENCE [LARGE SCALE GENOMIC DNA]</scope>
    <source>
        <strain evidence="1 2">CECT 8960</strain>
    </source>
</reference>
<evidence type="ECO:0000313" key="2">
    <source>
        <dbReference type="Proteomes" id="UP000520767"/>
    </source>
</evidence>
<keyword evidence="2" id="KW-1185">Reference proteome</keyword>